<comment type="caution">
    <text evidence="1">The sequence shown here is derived from an EMBL/GenBank/DDBJ whole genome shotgun (WGS) entry which is preliminary data.</text>
</comment>
<evidence type="ECO:0000313" key="1">
    <source>
        <dbReference type="EMBL" id="PJE58848.1"/>
    </source>
</evidence>
<dbReference type="AlphaFoldDB" id="A0A2M8KFZ6"/>
<name>A0A2M8KFZ6_9BACT</name>
<dbReference type="EMBL" id="PFDY01000038">
    <property type="protein sequence ID" value="PJE58848.1"/>
    <property type="molecule type" value="Genomic_DNA"/>
</dbReference>
<dbReference type="Proteomes" id="UP000231347">
    <property type="component" value="Unassembled WGS sequence"/>
</dbReference>
<evidence type="ECO:0000313" key="2">
    <source>
        <dbReference type="Proteomes" id="UP000231347"/>
    </source>
</evidence>
<proteinExistence type="predicted"/>
<sequence length="140" mass="15775">MSINDILISDQWPHNIAKICYDAIPVITQAEEVGFLTDGQKNSLVFAQDVAGLMVLTGKSWLGQPLTDEEKTLLSDRLNVIKEICGAMNMKQEDELRYLLKDSLLAKGYLDQIRVGFPIQVLQYGWTRGYLRSVGAPFLR</sequence>
<reference evidence="2" key="1">
    <citation type="submission" date="2017-09" db="EMBL/GenBank/DDBJ databases">
        <title>Depth-based differentiation of microbial function through sediment-hosted aquifers and enrichment of novel symbionts in the deep terrestrial subsurface.</title>
        <authorList>
            <person name="Probst A.J."/>
            <person name="Ladd B."/>
            <person name="Jarett J.K."/>
            <person name="Geller-Mcgrath D.E."/>
            <person name="Sieber C.M.K."/>
            <person name="Emerson J.B."/>
            <person name="Anantharaman K."/>
            <person name="Thomas B.C."/>
            <person name="Malmstrom R."/>
            <person name="Stieglmeier M."/>
            <person name="Klingl A."/>
            <person name="Woyke T."/>
            <person name="Ryan C.M."/>
            <person name="Banfield J.F."/>
        </authorList>
    </citation>
    <scope>NUCLEOTIDE SEQUENCE [LARGE SCALE GENOMIC DNA]</scope>
</reference>
<gene>
    <name evidence="1" type="ORF">COU83_01645</name>
</gene>
<organism evidence="1 2">
    <name type="scientific">Candidatus Portnoybacteria bacterium CG10_big_fil_rev_8_21_14_0_10_40_22</name>
    <dbReference type="NCBI Taxonomy" id="1974814"/>
    <lineage>
        <taxon>Bacteria</taxon>
        <taxon>Candidatus Portnoyibacteriota</taxon>
    </lineage>
</organism>
<accession>A0A2M8KFZ6</accession>
<protein>
    <submittedName>
        <fullName evidence="1">Uncharacterized protein</fullName>
    </submittedName>
</protein>